<dbReference type="InterPro" id="IPR036551">
    <property type="entry name" value="Flavin_trans-like"/>
</dbReference>
<dbReference type="GO" id="GO:0015937">
    <property type="term" value="P:coenzyme A biosynthetic process"/>
    <property type="evidence" value="ECO:0007669"/>
    <property type="project" value="UniProtKB-KW"/>
</dbReference>
<proteinExistence type="inferred from homology"/>
<keyword evidence="3" id="KW-1133">Transmembrane helix</keyword>
<dbReference type="GO" id="GO:0010181">
    <property type="term" value="F:FMN binding"/>
    <property type="evidence" value="ECO:0007669"/>
    <property type="project" value="TreeGrafter"/>
</dbReference>
<evidence type="ECO:0000259" key="4">
    <source>
        <dbReference type="Pfam" id="PF02441"/>
    </source>
</evidence>
<organism evidence="5 6">
    <name type="scientific">Peltaster fructicola</name>
    <dbReference type="NCBI Taxonomy" id="286661"/>
    <lineage>
        <taxon>Eukaryota</taxon>
        <taxon>Fungi</taxon>
        <taxon>Dikarya</taxon>
        <taxon>Ascomycota</taxon>
        <taxon>Pezizomycotina</taxon>
        <taxon>Dothideomycetes</taxon>
        <taxon>Dothideomycetes incertae sedis</taxon>
        <taxon>Peltaster</taxon>
    </lineage>
</organism>
<feature type="domain" description="Flavoprotein" evidence="4">
    <location>
        <begin position="72"/>
        <end position="284"/>
    </location>
</feature>
<keyword evidence="3" id="KW-0812">Transmembrane</keyword>
<gene>
    <name evidence="5" type="ORF">AMS68_002928</name>
</gene>
<dbReference type="Pfam" id="PF02441">
    <property type="entry name" value="Flavoprotein"/>
    <property type="match status" value="1"/>
</dbReference>
<dbReference type="EMBL" id="CP051140">
    <property type="protein sequence ID" value="QIW97410.1"/>
    <property type="molecule type" value="Genomic_DNA"/>
</dbReference>
<reference evidence="5 6" key="1">
    <citation type="journal article" date="2016" name="Sci. Rep.">
        <title>Peltaster fructicola genome reveals evolution from an invasive phytopathogen to an ectophytic parasite.</title>
        <authorList>
            <person name="Xu C."/>
            <person name="Chen H."/>
            <person name="Gleason M.L."/>
            <person name="Xu J.R."/>
            <person name="Liu H."/>
            <person name="Zhang R."/>
            <person name="Sun G."/>
        </authorList>
    </citation>
    <scope>NUCLEOTIDE SEQUENCE [LARGE SCALE GENOMIC DNA]</scope>
    <source>
        <strain evidence="5 6">LNHT1506</strain>
    </source>
</reference>
<sequence length="293" mass="33065">MSLAQDSFYNFACFWMFILAQDSFYNFACFWMFILGSMLVKKLIDEDAKRKNIRSPTRQRLRAADHINDGKKHLLLCATGSVATIKIPNIVQALATHSDLSIRIIFTRSARQFLQSQADEQPSIEAIAKYKNVDSIYFDEDEWSRPWVRGDNILHIELRRWADLMVVVPLSANSLAKLALGLSNDLFSSVARAWDTSGLIDPPRPGIEKLGSLKRIIVAPAMNTAMWEHPVTAQHVAVLEGRWAAGNGGWFEMLRPKEGELACGDVGSGSMRDWKDIVAIIEDRLKLTQEAWV</sequence>
<dbReference type="AlphaFoldDB" id="A0A6H0XRX8"/>
<keyword evidence="1" id="KW-0173">Coenzyme A biosynthesis</keyword>
<dbReference type="SUPFAM" id="SSF52507">
    <property type="entry name" value="Homo-oligomeric flavin-containing Cys decarboxylases, HFCD"/>
    <property type="match status" value="1"/>
</dbReference>
<accession>A0A6H0XRX8</accession>
<evidence type="ECO:0000256" key="1">
    <source>
        <dbReference type="ARBA" id="ARBA00022993"/>
    </source>
</evidence>
<evidence type="ECO:0000256" key="3">
    <source>
        <dbReference type="SAM" id="Phobius"/>
    </source>
</evidence>
<name>A0A6H0XRX8_9PEZI</name>
<dbReference type="Proteomes" id="UP000503462">
    <property type="component" value="Chromosome 2"/>
</dbReference>
<dbReference type="PANTHER" id="PTHR14359:SF6">
    <property type="entry name" value="PHOSPHOPANTOTHENOYLCYSTEINE DECARBOXYLASE"/>
    <property type="match status" value="1"/>
</dbReference>
<dbReference type="PANTHER" id="PTHR14359">
    <property type="entry name" value="HOMO-OLIGOMERIC FLAVIN CONTAINING CYS DECARBOXYLASE FAMILY"/>
    <property type="match status" value="1"/>
</dbReference>
<dbReference type="InterPro" id="IPR003382">
    <property type="entry name" value="Flavoprotein"/>
</dbReference>
<keyword evidence="6" id="KW-1185">Reference proteome</keyword>
<feature type="transmembrane region" description="Helical" evidence="3">
    <location>
        <begin position="24"/>
        <end position="44"/>
    </location>
</feature>
<evidence type="ECO:0000256" key="2">
    <source>
        <dbReference type="ARBA" id="ARBA00038350"/>
    </source>
</evidence>
<evidence type="ECO:0000313" key="6">
    <source>
        <dbReference type="Proteomes" id="UP000503462"/>
    </source>
</evidence>
<evidence type="ECO:0000313" key="5">
    <source>
        <dbReference type="EMBL" id="QIW97410.1"/>
    </source>
</evidence>
<dbReference type="OrthoDB" id="1532798at2759"/>
<dbReference type="GO" id="GO:0004633">
    <property type="term" value="F:phosphopantothenoylcysteine decarboxylase activity"/>
    <property type="evidence" value="ECO:0007669"/>
    <property type="project" value="TreeGrafter"/>
</dbReference>
<protein>
    <recommendedName>
        <fullName evidence="4">Flavoprotein domain-containing protein</fullName>
    </recommendedName>
</protein>
<dbReference type="GO" id="GO:0071513">
    <property type="term" value="C:phosphopantothenoylcysteine decarboxylase complex"/>
    <property type="evidence" value="ECO:0007669"/>
    <property type="project" value="TreeGrafter"/>
</dbReference>
<keyword evidence="3" id="KW-0472">Membrane</keyword>
<comment type="similarity">
    <text evidence="2">Belongs to the HFCD (homooligomeric flavin containing Cys decarboxylase) superfamily.</text>
</comment>
<dbReference type="Gene3D" id="3.40.50.1950">
    <property type="entry name" value="Flavin prenyltransferase-like"/>
    <property type="match status" value="1"/>
</dbReference>